<feature type="compositionally biased region" description="Basic and acidic residues" evidence="10">
    <location>
        <begin position="214"/>
        <end position="228"/>
    </location>
</feature>
<dbReference type="SUPFAM" id="SSF103506">
    <property type="entry name" value="Mitochondrial carrier"/>
    <property type="match status" value="1"/>
</dbReference>
<evidence type="ECO:0000256" key="5">
    <source>
        <dbReference type="ARBA" id="ARBA00022737"/>
    </source>
</evidence>
<dbReference type="GO" id="GO:0055085">
    <property type="term" value="P:transmembrane transport"/>
    <property type="evidence" value="ECO:0007669"/>
    <property type="project" value="InterPro"/>
</dbReference>
<organism evidence="11 12">
    <name type="scientific">Wallemia hederae</name>
    <dbReference type="NCBI Taxonomy" id="1540922"/>
    <lineage>
        <taxon>Eukaryota</taxon>
        <taxon>Fungi</taxon>
        <taxon>Dikarya</taxon>
        <taxon>Basidiomycota</taxon>
        <taxon>Wallemiomycotina</taxon>
        <taxon>Wallemiomycetes</taxon>
        <taxon>Wallemiales</taxon>
        <taxon>Wallemiaceae</taxon>
        <taxon>Wallemia</taxon>
    </lineage>
</organism>
<comment type="subcellular location">
    <subcellularLocation>
        <location evidence="1">Membrane</location>
        <topology evidence="1">Multi-pass membrane protein</topology>
    </subcellularLocation>
</comment>
<keyword evidence="6" id="KW-1133">Transmembrane helix</keyword>
<sequence length="274" mass="29447">MSEFRAFAPSLATPRLTQCSSTLAGGAAGVVASVVTCPLDVIKTKLQAQKKFKGHTLDGVIGIVRRISHEQGFKGFYKGLGPTILGYLPTWAIYFTVYDEVKAVLSSKRGGWNIHAALSLIKLPGDPDGVDWSTHMIASASAGATGATLTNPLWVVKTRFMVVSAVREAEAQDEEEGERRTVDAVAARMLVCIKNDGVGIDVPARGGEDEAADREEVPPRRQQQEDHASGQGYSIRIRIPGIVQRHVGDAAANGPEQRNDAAGVRDYNNRAKQV</sequence>
<name>A0A4V4LSJ6_9BASI</name>
<dbReference type="OrthoDB" id="10266426at2759"/>
<evidence type="ECO:0000313" key="11">
    <source>
        <dbReference type="EMBL" id="TIA86773.1"/>
    </source>
</evidence>
<dbReference type="Proteomes" id="UP000310189">
    <property type="component" value="Unassembled WGS sequence"/>
</dbReference>
<proteinExistence type="inferred from homology"/>
<dbReference type="InterPro" id="IPR044712">
    <property type="entry name" value="SLC25A32-like"/>
</dbReference>
<comment type="similarity">
    <text evidence="2 9">Belongs to the mitochondrial carrier (TC 2.A.29) family.</text>
</comment>
<evidence type="ECO:0000256" key="9">
    <source>
        <dbReference type="RuleBase" id="RU000488"/>
    </source>
</evidence>
<gene>
    <name evidence="11" type="ORF">E3P99_03576</name>
</gene>
<keyword evidence="12" id="KW-1185">Reference proteome</keyword>
<dbReference type="GO" id="GO:0006862">
    <property type="term" value="P:nucleotide transport"/>
    <property type="evidence" value="ECO:0007669"/>
    <property type="project" value="InterPro"/>
</dbReference>
<feature type="region of interest" description="Disordered" evidence="10">
    <location>
        <begin position="202"/>
        <end position="274"/>
    </location>
</feature>
<dbReference type="PROSITE" id="PS50920">
    <property type="entry name" value="SOLCAR"/>
    <property type="match status" value="1"/>
</dbReference>
<dbReference type="InterPro" id="IPR018108">
    <property type="entry name" value="MCP_transmembrane"/>
</dbReference>
<dbReference type="AlphaFoldDB" id="A0A4V4LSJ6"/>
<evidence type="ECO:0000256" key="6">
    <source>
        <dbReference type="ARBA" id="ARBA00022989"/>
    </source>
</evidence>
<reference evidence="11 12" key="1">
    <citation type="submission" date="2019-03" db="EMBL/GenBank/DDBJ databases">
        <title>Sequencing 23 genomes of Wallemia ichthyophaga.</title>
        <authorList>
            <person name="Gostincar C."/>
        </authorList>
    </citation>
    <scope>NUCLEOTIDE SEQUENCE [LARGE SCALE GENOMIC DNA]</scope>
    <source>
        <strain evidence="11 12">EXF-5753</strain>
    </source>
</reference>
<dbReference type="GO" id="GO:0016020">
    <property type="term" value="C:membrane"/>
    <property type="evidence" value="ECO:0007669"/>
    <property type="project" value="UniProtKB-SubCell"/>
</dbReference>
<dbReference type="Pfam" id="PF00153">
    <property type="entry name" value="Mito_carr"/>
    <property type="match status" value="2"/>
</dbReference>
<evidence type="ECO:0000313" key="12">
    <source>
        <dbReference type="Proteomes" id="UP000310189"/>
    </source>
</evidence>
<keyword evidence="3 9" id="KW-0813">Transport</keyword>
<accession>A0A4V4LSJ6</accession>
<dbReference type="InterPro" id="IPR023395">
    <property type="entry name" value="MCP_dom_sf"/>
</dbReference>
<feature type="repeat" description="Solcar" evidence="8">
    <location>
        <begin position="16"/>
        <end position="104"/>
    </location>
</feature>
<keyword evidence="7 8" id="KW-0472">Membrane</keyword>
<evidence type="ECO:0000256" key="7">
    <source>
        <dbReference type="ARBA" id="ARBA00023136"/>
    </source>
</evidence>
<evidence type="ECO:0000256" key="3">
    <source>
        <dbReference type="ARBA" id="ARBA00022448"/>
    </source>
</evidence>
<protein>
    <recommendedName>
        <fullName evidence="13">Mitochondrial carrier</fullName>
    </recommendedName>
</protein>
<dbReference type="Gene3D" id="1.50.40.10">
    <property type="entry name" value="Mitochondrial carrier domain"/>
    <property type="match status" value="1"/>
</dbReference>
<dbReference type="EMBL" id="SPNW01000075">
    <property type="protein sequence ID" value="TIA86773.1"/>
    <property type="molecule type" value="Genomic_DNA"/>
</dbReference>
<keyword evidence="4 8" id="KW-0812">Transmembrane</keyword>
<evidence type="ECO:0000256" key="8">
    <source>
        <dbReference type="PROSITE-ProRule" id="PRU00282"/>
    </source>
</evidence>
<evidence type="ECO:0000256" key="1">
    <source>
        <dbReference type="ARBA" id="ARBA00004141"/>
    </source>
</evidence>
<evidence type="ECO:0000256" key="2">
    <source>
        <dbReference type="ARBA" id="ARBA00006375"/>
    </source>
</evidence>
<keyword evidence="5" id="KW-0677">Repeat</keyword>
<dbReference type="PANTHER" id="PTHR45683">
    <property type="entry name" value="MITOCHONDRIAL NICOTINAMIDE ADENINE DINUCLEOTIDE TRANSPORTER 1-RELATED-RELATED"/>
    <property type="match status" value="1"/>
</dbReference>
<evidence type="ECO:0000256" key="10">
    <source>
        <dbReference type="SAM" id="MobiDB-lite"/>
    </source>
</evidence>
<evidence type="ECO:0008006" key="13">
    <source>
        <dbReference type="Google" id="ProtNLM"/>
    </source>
</evidence>
<comment type="caution">
    <text evidence="11">The sequence shown here is derived from an EMBL/GenBank/DDBJ whole genome shotgun (WGS) entry which is preliminary data.</text>
</comment>
<evidence type="ECO:0000256" key="4">
    <source>
        <dbReference type="ARBA" id="ARBA00022692"/>
    </source>
</evidence>